<proteinExistence type="predicted"/>
<dbReference type="EMBL" id="MT740730">
    <property type="protein sequence ID" value="QMV32652.1"/>
    <property type="molecule type" value="Genomic_DNA"/>
</dbReference>
<organism evidence="1 2">
    <name type="scientific">Ralstonia phage Cimandef</name>
    <dbReference type="NCBI Taxonomy" id="2759720"/>
    <lineage>
        <taxon>Viruses</taxon>
        <taxon>Duplodnaviria</taxon>
        <taxon>Heunggongvirae</taxon>
        <taxon>Uroviricota</taxon>
        <taxon>Caudoviricetes</taxon>
        <taxon>Cimandefvirus</taxon>
        <taxon>Cimandefvirus cimandef</taxon>
    </lineage>
</organism>
<dbReference type="Proteomes" id="UP000515365">
    <property type="component" value="Segment"/>
</dbReference>
<evidence type="ECO:0000313" key="2">
    <source>
        <dbReference type="Proteomes" id="UP000515365"/>
    </source>
</evidence>
<reference evidence="1" key="1">
    <citation type="submission" date="2020-07" db="EMBL/GenBank/DDBJ databases">
        <title>Ralstonia phages.</title>
        <authorList>
            <person name="Trotereau A."/>
            <person name="Boyer C."/>
            <person name="Torres-Barcelo C."/>
        </authorList>
    </citation>
    <scope>NUCLEOTIDE SEQUENCE [LARGE SCALE GENOMIC DNA]</scope>
</reference>
<name>A0A7G5B8M9_9CAUD</name>
<protein>
    <recommendedName>
        <fullName evidence="3">DUF2116 family Zn-ribbon domain-containing protein</fullName>
    </recommendedName>
</protein>
<keyword evidence="2" id="KW-1185">Reference proteome</keyword>
<gene>
    <name evidence="1" type="ORF">B2_00018</name>
</gene>
<evidence type="ECO:0000313" key="1">
    <source>
        <dbReference type="EMBL" id="QMV32652.1"/>
    </source>
</evidence>
<accession>A0A7G5B8M9</accession>
<sequence>MPDEIDIANDSAARDLEAAIAAARSGPKFSIRPDICLNDCGEPPIPGGLYCSDDCRIDHHARKELRRRQGLR</sequence>
<evidence type="ECO:0008006" key="3">
    <source>
        <dbReference type="Google" id="ProtNLM"/>
    </source>
</evidence>